<feature type="binding site" evidence="3">
    <location>
        <position position="225"/>
    </location>
    <ligand>
        <name>Mg(2+)</name>
        <dbReference type="ChEBI" id="CHEBI:18420"/>
        <label>1</label>
    </ligand>
</feature>
<sequence length="262" mass="28194">MTGRPKTTLRDCIYGLAVGDALGVPYEFRPRGTFECADMIGYGTHGQPAGTWSDDTSMTLATCDSIRELGHIDTADMSDKFVSWIARGEYTVDGVFDYGGTTARALRTGKGGSGERDNGNGSLMRIAPLAFTDATDEEISEVSAITHAHRTSTDACIIFVELIRDVMNDVLPSWALHLKGVPEQEIRSGGFVRDTLKAATWCFVNTNSYEDCVLAAVNLGDDTDTTAAVAGALAGTAYGLKAIPQEWIDTLRGKELIESCLF</sequence>
<organism evidence="4 5">
    <name type="scientific">Collinsella aerofaciens</name>
    <dbReference type="NCBI Taxonomy" id="74426"/>
    <lineage>
        <taxon>Bacteria</taxon>
        <taxon>Bacillati</taxon>
        <taxon>Actinomycetota</taxon>
        <taxon>Coriobacteriia</taxon>
        <taxon>Coriobacteriales</taxon>
        <taxon>Coriobacteriaceae</taxon>
        <taxon>Collinsella</taxon>
    </lineage>
</organism>
<protein>
    <submittedName>
        <fullName evidence="4">ADP-ribosyl-[dinitrogen reductase] glycohydrolase</fullName>
        <ecNumber evidence="4">3.2.2.24</ecNumber>
    </submittedName>
</protein>
<keyword evidence="2 4" id="KW-0378">Hydrolase</keyword>
<dbReference type="PANTHER" id="PTHR16222">
    <property type="entry name" value="ADP-RIBOSYLGLYCOHYDROLASE"/>
    <property type="match status" value="1"/>
</dbReference>
<evidence type="ECO:0000313" key="5">
    <source>
        <dbReference type="Proteomes" id="UP000095454"/>
    </source>
</evidence>
<evidence type="ECO:0000256" key="1">
    <source>
        <dbReference type="ARBA" id="ARBA00010702"/>
    </source>
</evidence>
<dbReference type="SUPFAM" id="SSF101478">
    <property type="entry name" value="ADP-ribosylglycohydrolase"/>
    <property type="match status" value="1"/>
</dbReference>
<comment type="similarity">
    <text evidence="1">Belongs to the ADP-ribosylglycohydrolase family.</text>
</comment>
<feature type="binding site" evidence="3">
    <location>
        <position position="55"/>
    </location>
    <ligand>
        <name>Mg(2+)</name>
        <dbReference type="ChEBI" id="CHEBI:18420"/>
        <label>1</label>
    </ligand>
</feature>
<keyword evidence="3" id="KW-0479">Metal-binding</keyword>
<evidence type="ECO:0000256" key="2">
    <source>
        <dbReference type="ARBA" id="ARBA00022801"/>
    </source>
</evidence>
<dbReference type="Proteomes" id="UP000095454">
    <property type="component" value="Unassembled WGS sequence"/>
</dbReference>
<dbReference type="PANTHER" id="PTHR16222:SF24">
    <property type="entry name" value="ADP-RIBOSYLHYDROLASE ARH3"/>
    <property type="match status" value="1"/>
</dbReference>
<name>A0A174J5E2_9ACTN</name>
<dbReference type="Pfam" id="PF03747">
    <property type="entry name" value="ADP_ribosyl_GH"/>
    <property type="match status" value="2"/>
</dbReference>
<keyword evidence="4" id="KW-0326">Glycosidase</keyword>
<gene>
    <name evidence="4" type="primary">draG</name>
    <name evidence="4" type="ORF">ERS852514_00602</name>
</gene>
<dbReference type="EC" id="3.2.2.24" evidence="4"/>
<proteinExistence type="inferred from homology"/>
<feature type="binding site" evidence="3">
    <location>
        <position position="54"/>
    </location>
    <ligand>
        <name>Mg(2+)</name>
        <dbReference type="ChEBI" id="CHEBI:18420"/>
        <label>1</label>
    </ligand>
</feature>
<feature type="binding site" evidence="3">
    <location>
        <position position="222"/>
    </location>
    <ligand>
        <name>Mg(2+)</name>
        <dbReference type="ChEBI" id="CHEBI:18420"/>
        <label>1</label>
    </ligand>
</feature>
<accession>A0A174J5E2</accession>
<keyword evidence="3" id="KW-0460">Magnesium</keyword>
<feature type="binding site" evidence="3">
    <location>
        <position position="224"/>
    </location>
    <ligand>
        <name>Mg(2+)</name>
        <dbReference type="ChEBI" id="CHEBI:18420"/>
        <label>1</label>
    </ligand>
</feature>
<evidence type="ECO:0000313" key="4">
    <source>
        <dbReference type="EMBL" id="CUO94843.1"/>
    </source>
</evidence>
<dbReference type="RefSeq" id="WP_055250922.1">
    <property type="nucleotide sequence ID" value="NZ_CABIXX010000007.1"/>
</dbReference>
<dbReference type="AlphaFoldDB" id="A0A174J5E2"/>
<dbReference type="InterPro" id="IPR036705">
    <property type="entry name" value="Ribosyl_crysJ1_sf"/>
</dbReference>
<comment type="cofactor">
    <cofactor evidence="3">
        <name>Mg(2+)</name>
        <dbReference type="ChEBI" id="CHEBI:18420"/>
    </cofactor>
    <text evidence="3">Binds 2 magnesium ions per subunit.</text>
</comment>
<dbReference type="InterPro" id="IPR005502">
    <property type="entry name" value="Ribosyl_crysJ1"/>
</dbReference>
<dbReference type="EMBL" id="CZAQ01000007">
    <property type="protein sequence ID" value="CUO94843.1"/>
    <property type="molecule type" value="Genomic_DNA"/>
</dbReference>
<reference evidence="4 5" key="1">
    <citation type="submission" date="2015-09" db="EMBL/GenBank/DDBJ databases">
        <authorList>
            <consortium name="Pathogen Informatics"/>
        </authorList>
    </citation>
    <scope>NUCLEOTIDE SEQUENCE [LARGE SCALE GENOMIC DNA]</scope>
    <source>
        <strain evidence="4 5">2789STDY5834902</strain>
    </source>
</reference>
<feature type="binding site" evidence="3">
    <location>
        <position position="53"/>
    </location>
    <ligand>
        <name>Mg(2+)</name>
        <dbReference type="ChEBI" id="CHEBI:18420"/>
        <label>1</label>
    </ligand>
</feature>
<dbReference type="Gene3D" id="1.10.4080.10">
    <property type="entry name" value="ADP-ribosylation/Crystallin J1"/>
    <property type="match status" value="1"/>
</dbReference>
<evidence type="ECO:0000256" key="3">
    <source>
        <dbReference type="PIRSR" id="PIRSR605502-1"/>
    </source>
</evidence>
<dbReference type="InterPro" id="IPR050792">
    <property type="entry name" value="ADP-ribosylglycohydrolase"/>
</dbReference>
<dbReference type="GO" id="GO:0047407">
    <property type="term" value="F:ADP-ribosyl-[dinitrogen reductase] hydrolase activity"/>
    <property type="evidence" value="ECO:0007669"/>
    <property type="project" value="UniProtKB-EC"/>
</dbReference>
<dbReference type="GO" id="GO:0046872">
    <property type="term" value="F:metal ion binding"/>
    <property type="evidence" value="ECO:0007669"/>
    <property type="project" value="UniProtKB-KW"/>
</dbReference>